<dbReference type="RefSeq" id="WP_176573638.1">
    <property type="nucleotide sequence ID" value="NZ_CBDRGH010000068.1"/>
</dbReference>
<organism evidence="1 2">
    <name type="scientific">Streptomyces chartreusis</name>
    <dbReference type="NCBI Taxonomy" id="1969"/>
    <lineage>
        <taxon>Bacteria</taxon>
        <taxon>Bacillati</taxon>
        <taxon>Actinomycetota</taxon>
        <taxon>Actinomycetes</taxon>
        <taxon>Kitasatosporales</taxon>
        <taxon>Streptomycetaceae</taxon>
        <taxon>Streptomyces</taxon>
    </lineage>
</organism>
<dbReference type="AlphaFoldDB" id="A0A7I0Y8T8"/>
<keyword evidence="2" id="KW-1185">Reference proteome</keyword>
<name>A0A7I0Y8T8_STRCX</name>
<sequence>MSAQSVHPAPGPGRIPRTQDAVAAALPPAQRMEFYRQMGEATDDTIATVLRRWWTLVQVAADPATARTAAAVKASTAPGRGAAAVLRERQENR</sequence>
<dbReference type="EMBL" id="CP056041">
    <property type="protein sequence ID" value="QKZ15919.1"/>
    <property type="molecule type" value="Genomic_DNA"/>
</dbReference>
<accession>A0A7I0Y8T8</accession>
<gene>
    <name evidence="1" type="ORF">HUT05_00415</name>
</gene>
<dbReference type="Proteomes" id="UP000509418">
    <property type="component" value="Chromosome"/>
</dbReference>
<evidence type="ECO:0000313" key="2">
    <source>
        <dbReference type="Proteomes" id="UP000509418"/>
    </source>
</evidence>
<protein>
    <submittedName>
        <fullName evidence="1">Uncharacterized protein</fullName>
    </submittedName>
</protein>
<reference evidence="1 2" key="1">
    <citation type="submission" date="2020-06" db="EMBL/GenBank/DDBJ databases">
        <title>Genome mining for natural products.</title>
        <authorList>
            <person name="Zhang B."/>
            <person name="Shi J."/>
            <person name="Ge H."/>
        </authorList>
    </citation>
    <scope>NUCLEOTIDE SEQUENCE [LARGE SCALE GENOMIC DNA]</scope>
    <source>
        <strain evidence="1 2">NA02069</strain>
    </source>
</reference>
<proteinExistence type="predicted"/>
<evidence type="ECO:0000313" key="1">
    <source>
        <dbReference type="EMBL" id="QKZ15919.1"/>
    </source>
</evidence>